<dbReference type="PROSITE" id="PS50297">
    <property type="entry name" value="ANK_REP_REGION"/>
    <property type="match status" value="3"/>
</dbReference>
<feature type="compositionally biased region" description="Acidic residues" evidence="4">
    <location>
        <begin position="1007"/>
        <end position="1029"/>
    </location>
</feature>
<dbReference type="Proteomes" id="UP001610446">
    <property type="component" value="Unassembled WGS sequence"/>
</dbReference>
<evidence type="ECO:0000256" key="1">
    <source>
        <dbReference type="ARBA" id="ARBA00022737"/>
    </source>
</evidence>
<keyword evidence="7" id="KW-1185">Reference proteome</keyword>
<feature type="repeat" description="ANK" evidence="3">
    <location>
        <begin position="938"/>
        <end position="963"/>
    </location>
</feature>
<feature type="repeat" description="ANK" evidence="3">
    <location>
        <begin position="903"/>
        <end position="935"/>
    </location>
</feature>
<organism evidence="6 7">
    <name type="scientific">Aspergillus pseudoustus</name>
    <dbReference type="NCBI Taxonomy" id="1810923"/>
    <lineage>
        <taxon>Eukaryota</taxon>
        <taxon>Fungi</taxon>
        <taxon>Dikarya</taxon>
        <taxon>Ascomycota</taxon>
        <taxon>Pezizomycotina</taxon>
        <taxon>Eurotiomycetes</taxon>
        <taxon>Eurotiomycetidae</taxon>
        <taxon>Eurotiales</taxon>
        <taxon>Aspergillaceae</taxon>
        <taxon>Aspergillus</taxon>
        <taxon>Aspergillus subgen. Nidulantes</taxon>
    </lineage>
</organism>
<dbReference type="SMART" id="SM00248">
    <property type="entry name" value="ANK"/>
    <property type="match status" value="13"/>
</dbReference>
<dbReference type="InterPro" id="IPR036770">
    <property type="entry name" value="Ankyrin_rpt-contain_sf"/>
</dbReference>
<dbReference type="Pfam" id="PF12796">
    <property type="entry name" value="Ank_2"/>
    <property type="match status" value="2"/>
</dbReference>
<dbReference type="Pfam" id="PF14420">
    <property type="entry name" value="Clr5"/>
    <property type="match status" value="1"/>
</dbReference>
<dbReference type="Gene3D" id="1.25.40.20">
    <property type="entry name" value="Ankyrin repeat-containing domain"/>
    <property type="match status" value="4"/>
</dbReference>
<feature type="domain" description="Clr5" evidence="5">
    <location>
        <begin position="5"/>
        <end position="55"/>
    </location>
</feature>
<evidence type="ECO:0000259" key="5">
    <source>
        <dbReference type="Pfam" id="PF14420"/>
    </source>
</evidence>
<evidence type="ECO:0000256" key="3">
    <source>
        <dbReference type="PROSITE-ProRule" id="PRU00023"/>
    </source>
</evidence>
<evidence type="ECO:0000313" key="7">
    <source>
        <dbReference type="Proteomes" id="UP001610446"/>
    </source>
</evidence>
<sequence>MASMEWEKHKAEIEHLYLKVNMTLSDLMQHMSQNKGLKKTKSQYERQLKKWGMQKKRYLPRDVDWGFIGKRVEKRKRLLGKDSELLIEGDPYPPQKLRKALYGSRAFVSTADKEKANGVAPSPKTPEGIVVRTPSYFNTLSITENWAAKLQFSWNESMPWLRFSKLLRFSQDQGGSMLSRPAHPLPLESIGERSDIEKTEWAKSLGWVVPRHRPGNMDIGSRISATLGILMPEEYEGQHHALATTTFSVELYLLSNGLALCDPNLRSAREIEAQDMRVLRLLRSVRWDTAPQLTKLVKTQSPSAEAVAEKLFGSAVRLLDVHIVKILLDAGMDPDRPIETAHELMTPLQWAADIQNDKGLPLVELLLSTNADVNPRLSQRSALARACRRNNIAIIKILLQYEAVVDLPSLGNATLKADIEIFKVLLSACTDVYGACYPTYGDHRTGYGSILCAAVVSRRSEIIKLILESYPDLVNAEDRAEYHSPLELAAGSINSKIWQLLLDHGARTDRPFSEFKQRKSALYIAIECRNAELANLLVKKGARLDDEYNCDPSCVLAKAIEEGDFTIIRLLQDHGAPFIGGKISSLPNKTMAQYLSRCGILQGILDKGGTTILANALLDQKFDLAQWLIDRNIHLLSGKLPDRGTILGVAVKVNSHSIIETILAHGVKVTDSELRMAVENIEIEGVPLDILERLLLSFQGHAPSAVASAAYADREDLVRLLLAAGANPIGSVLHYPHGYPRPSHPYEDDDFECFTMGSSSSALDLAAQGRRVSNLVLLLQSYYWHPDSVGRALAFAVHQNNRKAVDILLKHKPNLNAEIDLYKPFGSDDDVEIFTAIQAAVQGRLVSIVRRLVEDPDLDINYPATGPRGRTALQHAVENGDMELITLLLNHGADVNGAPAEIAGATALQLAAIKGYLGIARKLINLHANVNAPAAEDEGRTALEGAAEYGRIDMLQLLLDEGALVVGEFGEHQYAEAVFLARGNGHYAAARLLESAKRSVGPTYIESPDDSEIPEDSSDSSDDCGDDVQ</sequence>
<dbReference type="SUPFAM" id="SSF48403">
    <property type="entry name" value="Ankyrin repeat"/>
    <property type="match status" value="3"/>
</dbReference>
<protein>
    <submittedName>
        <fullName evidence="6">Ankyrin repeat-containing domain protein</fullName>
    </submittedName>
</protein>
<proteinExistence type="predicted"/>
<dbReference type="PANTHER" id="PTHR24198:SF165">
    <property type="entry name" value="ANKYRIN REPEAT-CONTAINING PROTEIN-RELATED"/>
    <property type="match status" value="1"/>
</dbReference>
<evidence type="ECO:0000256" key="4">
    <source>
        <dbReference type="SAM" id="MobiDB-lite"/>
    </source>
</evidence>
<evidence type="ECO:0000313" key="6">
    <source>
        <dbReference type="EMBL" id="KAL2850240.1"/>
    </source>
</evidence>
<keyword evidence="1" id="KW-0677">Repeat</keyword>
<gene>
    <name evidence="6" type="ORF">BJY01DRAFT_245551</name>
</gene>
<accession>A0ABR4KD99</accession>
<dbReference type="EMBL" id="JBFXLU010000038">
    <property type="protein sequence ID" value="KAL2850240.1"/>
    <property type="molecule type" value="Genomic_DNA"/>
</dbReference>
<feature type="region of interest" description="Disordered" evidence="4">
    <location>
        <begin position="1001"/>
        <end position="1029"/>
    </location>
</feature>
<feature type="repeat" description="ANK" evidence="3">
    <location>
        <begin position="868"/>
        <end position="900"/>
    </location>
</feature>
<dbReference type="PANTHER" id="PTHR24198">
    <property type="entry name" value="ANKYRIN REPEAT AND PROTEIN KINASE DOMAIN-CONTAINING PROTEIN"/>
    <property type="match status" value="1"/>
</dbReference>
<comment type="caution">
    <text evidence="6">The sequence shown here is derived from an EMBL/GenBank/DDBJ whole genome shotgun (WGS) entry which is preliminary data.</text>
</comment>
<keyword evidence="2 3" id="KW-0040">ANK repeat</keyword>
<evidence type="ECO:0000256" key="2">
    <source>
        <dbReference type="ARBA" id="ARBA00023043"/>
    </source>
</evidence>
<name>A0ABR4KD99_9EURO</name>
<dbReference type="InterPro" id="IPR025676">
    <property type="entry name" value="Clr5_dom"/>
</dbReference>
<dbReference type="PROSITE" id="PS50088">
    <property type="entry name" value="ANK_REPEAT"/>
    <property type="match status" value="3"/>
</dbReference>
<dbReference type="InterPro" id="IPR002110">
    <property type="entry name" value="Ankyrin_rpt"/>
</dbReference>
<reference evidence="6 7" key="1">
    <citation type="submission" date="2024-07" db="EMBL/GenBank/DDBJ databases">
        <title>Section-level genome sequencing and comparative genomics of Aspergillus sections Usti and Cavernicolus.</title>
        <authorList>
            <consortium name="Lawrence Berkeley National Laboratory"/>
            <person name="Nybo J.L."/>
            <person name="Vesth T.C."/>
            <person name="Theobald S."/>
            <person name="Frisvad J.C."/>
            <person name="Larsen T.O."/>
            <person name="Kjaerboelling I."/>
            <person name="Rothschild-Mancinelli K."/>
            <person name="Lyhne E.K."/>
            <person name="Kogle M.E."/>
            <person name="Barry K."/>
            <person name="Clum A."/>
            <person name="Na H."/>
            <person name="Ledsgaard L."/>
            <person name="Lin J."/>
            <person name="Lipzen A."/>
            <person name="Kuo A."/>
            <person name="Riley R."/>
            <person name="Mondo S."/>
            <person name="Labutti K."/>
            <person name="Haridas S."/>
            <person name="Pangalinan J."/>
            <person name="Salamov A.A."/>
            <person name="Simmons B.A."/>
            <person name="Magnuson J.K."/>
            <person name="Chen J."/>
            <person name="Drula E."/>
            <person name="Henrissat B."/>
            <person name="Wiebenga A."/>
            <person name="Lubbers R.J."/>
            <person name="Gomes A.C."/>
            <person name="Makela M.R."/>
            <person name="Stajich J."/>
            <person name="Grigoriev I.V."/>
            <person name="Mortensen U.H."/>
            <person name="De Vries R.P."/>
            <person name="Baker S.E."/>
            <person name="Andersen M.R."/>
        </authorList>
    </citation>
    <scope>NUCLEOTIDE SEQUENCE [LARGE SCALE GENOMIC DNA]</scope>
    <source>
        <strain evidence="6 7">CBS 123904</strain>
    </source>
</reference>